<organism evidence="1 2">
    <name type="scientific">Intrasporangium chromatireducens Q5-1</name>
    <dbReference type="NCBI Taxonomy" id="584657"/>
    <lineage>
        <taxon>Bacteria</taxon>
        <taxon>Bacillati</taxon>
        <taxon>Actinomycetota</taxon>
        <taxon>Actinomycetes</taxon>
        <taxon>Micrococcales</taxon>
        <taxon>Intrasporangiaceae</taxon>
        <taxon>Intrasporangium</taxon>
    </lineage>
</organism>
<reference evidence="2" key="1">
    <citation type="submission" date="2013-08" db="EMBL/GenBank/DDBJ databases">
        <title>Intrasporangium oryzae NRRL B-24470.</title>
        <authorList>
            <person name="Liu H."/>
            <person name="Wang G."/>
        </authorList>
    </citation>
    <scope>NUCLEOTIDE SEQUENCE [LARGE SCALE GENOMIC DNA]</scope>
    <source>
        <strain evidence="2">Q5-1</strain>
    </source>
</reference>
<dbReference type="AlphaFoldDB" id="W9GVI4"/>
<accession>W9GVI4</accession>
<evidence type="ECO:0000313" key="2">
    <source>
        <dbReference type="Proteomes" id="UP000019494"/>
    </source>
</evidence>
<gene>
    <name evidence="1" type="ORF">N864_19515</name>
</gene>
<dbReference type="Proteomes" id="UP000019494">
    <property type="component" value="Unassembled WGS sequence"/>
</dbReference>
<name>W9GVI4_9MICO</name>
<protein>
    <submittedName>
        <fullName evidence="1">Uncharacterized protein</fullName>
    </submittedName>
</protein>
<proteinExistence type="predicted"/>
<keyword evidence="2" id="KW-1185">Reference proteome</keyword>
<comment type="caution">
    <text evidence="1">The sequence shown here is derived from an EMBL/GenBank/DDBJ whole genome shotgun (WGS) entry which is preliminary data.</text>
</comment>
<sequence>MPKIASAPETAFAIDQNVLPVLGVHDDRNEHALQVDGVGQTIQFILGKIQSRIAVVRNHISHIQFAQFRGHVL</sequence>
<dbReference type="EMBL" id="AWQS01000003">
    <property type="protein sequence ID" value="EWT07889.1"/>
    <property type="molecule type" value="Genomic_DNA"/>
</dbReference>
<evidence type="ECO:0000313" key="1">
    <source>
        <dbReference type="EMBL" id="EWT07889.1"/>
    </source>
</evidence>